<name>A0A0G3BP51_9BURK</name>
<dbReference type="KEGG" id="pbh:AAW51_1619"/>
<accession>A0A0G3BP51</accession>
<reference evidence="2 3" key="1">
    <citation type="submission" date="2015-05" db="EMBL/GenBank/DDBJ databases">
        <authorList>
            <person name="Tang B."/>
            <person name="Yu Y."/>
        </authorList>
    </citation>
    <scope>NUCLEOTIDE SEQUENCE [LARGE SCALE GENOMIC DNA]</scope>
    <source>
        <strain evidence="2 3">DSM 7029</strain>
    </source>
</reference>
<dbReference type="Proteomes" id="UP000035352">
    <property type="component" value="Chromosome"/>
</dbReference>
<dbReference type="EMBL" id="CP011371">
    <property type="protein sequence ID" value="AKJ28310.1"/>
    <property type="molecule type" value="Genomic_DNA"/>
</dbReference>
<proteinExistence type="predicted"/>
<dbReference type="STRING" id="413882.AAW51_1619"/>
<dbReference type="InterPro" id="IPR010649">
    <property type="entry name" value="NapE_TorE"/>
</dbReference>
<feature type="transmembrane region" description="Helical" evidence="1">
    <location>
        <begin position="20"/>
        <end position="45"/>
    </location>
</feature>
<evidence type="ECO:0000256" key="1">
    <source>
        <dbReference type="SAM" id="Phobius"/>
    </source>
</evidence>
<gene>
    <name evidence="2" type="primary">napE</name>
    <name evidence="2" type="ORF">AAW51_1619</name>
</gene>
<evidence type="ECO:0000313" key="3">
    <source>
        <dbReference type="Proteomes" id="UP000035352"/>
    </source>
</evidence>
<dbReference type="Pfam" id="PF06796">
    <property type="entry name" value="NapE"/>
    <property type="match status" value="1"/>
</dbReference>
<keyword evidence="3" id="KW-1185">Reference proteome</keyword>
<sequence length="54" mass="5999">MQTPDKDAPSTYQEELRTFLFLTVVTAPVLAVMVVGGYGFMVWMYQLLTGDLPG</sequence>
<organism evidence="2 3">
    <name type="scientific">Caldimonas brevitalea</name>
    <dbReference type="NCBI Taxonomy" id="413882"/>
    <lineage>
        <taxon>Bacteria</taxon>
        <taxon>Pseudomonadati</taxon>
        <taxon>Pseudomonadota</taxon>
        <taxon>Betaproteobacteria</taxon>
        <taxon>Burkholderiales</taxon>
        <taxon>Sphaerotilaceae</taxon>
        <taxon>Caldimonas</taxon>
    </lineage>
</organism>
<keyword evidence="1" id="KW-0472">Membrane</keyword>
<evidence type="ECO:0000313" key="2">
    <source>
        <dbReference type="EMBL" id="AKJ28310.1"/>
    </source>
</evidence>
<protein>
    <submittedName>
        <fullName evidence="2">Nitrate reductase</fullName>
    </submittedName>
</protein>
<keyword evidence="1" id="KW-1133">Transmembrane helix</keyword>
<keyword evidence="1" id="KW-0812">Transmembrane</keyword>
<dbReference type="RefSeq" id="WP_047194199.1">
    <property type="nucleotide sequence ID" value="NZ_CP011371.1"/>
</dbReference>
<dbReference type="AlphaFoldDB" id="A0A0G3BP51"/>